<proteinExistence type="predicted"/>
<dbReference type="PANTHER" id="PTHR35110">
    <property type="entry name" value="EXPRESSED PROTEIN"/>
    <property type="match status" value="1"/>
</dbReference>
<evidence type="ECO:0000313" key="2">
    <source>
        <dbReference type="EMBL" id="KAG0461859.1"/>
    </source>
</evidence>
<accession>A0A835UG67</accession>
<dbReference type="PANTHER" id="PTHR35110:SF1">
    <property type="entry name" value="EXPRESSED PROTEIN"/>
    <property type="match status" value="1"/>
</dbReference>
<evidence type="ECO:0000256" key="1">
    <source>
        <dbReference type="SAM" id="MobiDB-lite"/>
    </source>
</evidence>
<comment type="caution">
    <text evidence="2">The sequence shown here is derived from an EMBL/GenBank/DDBJ whole genome shotgun (WGS) entry which is preliminary data.</text>
</comment>
<reference evidence="2 3" key="1">
    <citation type="journal article" date="2020" name="Nat. Food">
        <title>A phased Vanilla planifolia genome enables genetic improvement of flavour and production.</title>
        <authorList>
            <person name="Hasing T."/>
            <person name="Tang H."/>
            <person name="Brym M."/>
            <person name="Khazi F."/>
            <person name="Huang T."/>
            <person name="Chambers A.H."/>
        </authorList>
    </citation>
    <scope>NUCLEOTIDE SEQUENCE [LARGE SCALE GENOMIC DNA]</scope>
    <source>
        <tissue evidence="2">Leaf</tissue>
    </source>
</reference>
<dbReference type="Proteomes" id="UP000639772">
    <property type="component" value="Chromosome 11"/>
</dbReference>
<name>A0A835UG67_VANPL</name>
<evidence type="ECO:0000313" key="3">
    <source>
        <dbReference type="Proteomes" id="UP000639772"/>
    </source>
</evidence>
<organism evidence="2 3">
    <name type="scientific">Vanilla planifolia</name>
    <name type="common">Vanilla</name>
    <dbReference type="NCBI Taxonomy" id="51239"/>
    <lineage>
        <taxon>Eukaryota</taxon>
        <taxon>Viridiplantae</taxon>
        <taxon>Streptophyta</taxon>
        <taxon>Embryophyta</taxon>
        <taxon>Tracheophyta</taxon>
        <taxon>Spermatophyta</taxon>
        <taxon>Magnoliopsida</taxon>
        <taxon>Liliopsida</taxon>
        <taxon>Asparagales</taxon>
        <taxon>Orchidaceae</taxon>
        <taxon>Vanilloideae</taxon>
        <taxon>Vanilleae</taxon>
        <taxon>Vanilla</taxon>
    </lineage>
</organism>
<sequence length="158" mass="17988">MLFRSDGGRALAAAGSIVRYFSKKRSVDVRRINPKVPRENAKAISDSIYGLIKQRGPLSVSNTWDLVKDMGINGLNSKTHMKIMLKWMRGRKMLKLFCTHHGSMKRFFHCTLPEEPKPAPSEQDSFIAPSSETSKPSPEKKNKKVKKEFKRLLESVQN</sequence>
<dbReference type="OrthoDB" id="761792at2759"/>
<protein>
    <submittedName>
        <fullName evidence="2">Uncharacterized protein</fullName>
    </submittedName>
</protein>
<dbReference type="EMBL" id="JADCNM010000011">
    <property type="protein sequence ID" value="KAG0461859.1"/>
    <property type="molecule type" value="Genomic_DNA"/>
</dbReference>
<dbReference type="AlphaFoldDB" id="A0A835UG67"/>
<feature type="region of interest" description="Disordered" evidence="1">
    <location>
        <begin position="114"/>
        <end position="158"/>
    </location>
</feature>
<gene>
    <name evidence="2" type="ORF">HPP92_020335</name>
</gene>